<evidence type="ECO:0000313" key="3">
    <source>
        <dbReference type="WBParaSite" id="PSAMB.scaffold1787size27870.g14981.t1"/>
    </source>
</evidence>
<dbReference type="AlphaFoldDB" id="A0A914VBS0"/>
<evidence type="ECO:0000313" key="2">
    <source>
        <dbReference type="Proteomes" id="UP000887566"/>
    </source>
</evidence>
<proteinExistence type="predicted"/>
<reference evidence="3" key="1">
    <citation type="submission" date="2022-11" db="UniProtKB">
        <authorList>
            <consortium name="WormBaseParasite"/>
        </authorList>
    </citation>
    <scope>IDENTIFICATION</scope>
</reference>
<evidence type="ECO:0000256" key="1">
    <source>
        <dbReference type="SAM" id="SignalP"/>
    </source>
</evidence>
<feature type="chain" id="PRO_5038035870" evidence="1">
    <location>
        <begin position="23"/>
        <end position="316"/>
    </location>
</feature>
<name>A0A914VBS0_9BILA</name>
<feature type="signal peptide" evidence="1">
    <location>
        <begin position="1"/>
        <end position="22"/>
    </location>
</feature>
<protein>
    <submittedName>
        <fullName evidence="3">Uncharacterized protein</fullName>
    </submittedName>
</protein>
<accession>A0A914VBS0</accession>
<dbReference type="Proteomes" id="UP000887566">
    <property type="component" value="Unplaced"/>
</dbReference>
<dbReference type="WBParaSite" id="PSAMB.scaffold1787size27870.g14981.t1">
    <property type="protein sequence ID" value="PSAMB.scaffold1787size27870.g14981.t1"/>
    <property type="gene ID" value="PSAMB.scaffold1787size27870.g14981"/>
</dbReference>
<sequence>MLCDRALRLTLVLSSLLLCVECCFPVIPVEDCTCDQDIESTFTRLVSTSGPEAALSYSVGKDPATGCSIATVTCRAELVLGSPGINGFSDIQPEVTTAGLVCDAGKWAVDGDPVTPVNEVFCTSICCDPAAQYSDPSTTVSNIIYDPVSGCEASATLTCTSIGPSTLLQFISYGVIPGSADDIPVFSLFATGEASNAKHTPWRNRFICFALLASPAEKRENTATCQTRSSTKEVMLCDRALRLTFVLSGLLLCAKCCFPVIPVEDCTCDQDIESTFTRLDPSDGVAAVLSYSVGKVPATGCSIATVTCDSSTAHPG</sequence>
<keyword evidence="2" id="KW-1185">Reference proteome</keyword>
<organism evidence="2 3">
    <name type="scientific">Plectus sambesii</name>
    <dbReference type="NCBI Taxonomy" id="2011161"/>
    <lineage>
        <taxon>Eukaryota</taxon>
        <taxon>Metazoa</taxon>
        <taxon>Ecdysozoa</taxon>
        <taxon>Nematoda</taxon>
        <taxon>Chromadorea</taxon>
        <taxon>Plectida</taxon>
        <taxon>Plectina</taxon>
        <taxon>Plectoidea</taxon>
        <taxon>Plectidae</taxon>
        <taxon>Plectus</taxon>
    </lineage>
</organism>
<keyword evidence="1" id="KW-0732">Signal</keyword>